<sequence>MMKYTMIGFQLLFKVWILETFPEALRFTHHTKNEIPRIRAWRIKTQLSVKQCLRILDVSVENNIPRVFEPMSVEIHFPFFVRYINWTLDKVHSSPQQQSPTKERSPSLQQHSPPMQRSPSPHPSQFQGADYTSDSHFRGVDYTSASHFQETCHISLEDSKIDKLLGVVTQFKTTIEHFGKRMDNWEKINNLTWTTWKMWMLGKHFFRGLDPESGHTYVQTPPPVVVVKDNTLTLLKRRVSLMEPLKNRKGKKPHMPNNVEKRPLLLDVLQRYLVIWKSLLKEINTPTGRWTIINSEGTTLEPGKQHYLRRVAAGMVDGPHWKDIDREKVKEGERGDCGVFVYMFMKMLASGVPVETHNDKEAKVGITELQCQNLFEFGEVPEIDDRRCEEKSNEGWSDDEYTQRKIAFNPWYCIPSIPDCLEPILEPRPFHSLGPNDKLIVNQTYYTKKDLAFVIKFKVVREKFQIKVEKSSKSQYQVVYTCFQRGLYKSYIVRVTDGCSFEAVQRPAAWLAMETISCLLDMECFPKEITDSWTWFLEKLHECIGDVEGLTDRAPKIAET</sequence>
<evidence type="ECO:0000313" key="2">
    <source>
        <dbReference type="EMBL" id="CAI9286060.1"/>
    </source>
</evidence>
<evidence type="ECO:0008006" key="4">
    <source>
        <dbReference type="Google" id="ProtNLM"/>
    </source>
</evidence>
<name>A0AA36E9H0_LACSI</name>
<organism evidence="2 3">
    <name type="scientific">Lactuca saligna</name>
    <name type="common">Willowleaf lettuce</name>
    <dbReference type="NCBI Taxonomy" id="75948"/>
    <lineage>
        <taxon>Eukaryota</taxon>
        <taxon>Viridiplantae</taxon>
        <taxon>Streptophyta</taxon>
        <taxon>Embryophyta</taxon>
        <taxon>Tracheophyta</taxon>
        <taxon>Spermatophyta</taxon>
        <taxon>Magnoliopsida</taxon>
        <taxon>eudicotyledons</taxon>
        <taxon>Gunneridae</taxon>
        <taxon>Pentapetalae</taxon>
        <taxon>asterids</taxon>
        <taxon>campanulids</taxon>
        <taxon>Asterales</taxon>
        <taxon>Asteraceae</taxon>
        <taxon>Cichorioideae</taxon>
        <taxon>Cichorieae</taxon>
        <taxon>Lactucinae</taxon>
        <taxon>Lactuca</taxon>
    </lineage>
</organism>
<feature type="region of interest" description="Disordered" evidence="1">
    <location>
        <begin position="93"/>
        <end position="130"/>
    </location>
</feature>
<dbReference type="AlphaFoldDB" id="A0AA36E9H0"/>
<protein>
    <recommendedName>
        <fullName evidence="4">Ubiquitin-like protease family profile domain-containing protein</fullName>
    </recommendedName>
</protein>
<dbReference type="Proteomes" id="UP001177003">
    <property type="component" value="Chromosome 5"/>
</dbReference>
<evidence type="ECO:0000256" key="1">
    <source>
        <dbReference type="SAM" id="MobiDB-lite"/>
    </source>
</evidence>
<gene>
    <name evidence="2" type="ORF">LSALG_LOCUS25499</name>
</gene>
<evidence type="ECO:0000313" key="3">
    <source>
        <dbReference type="Proteomes" id="UP001177003"/>
    </source>
</evidence>
<dbReference type="EMBL" id="OX465081">
    <property type="protein sequence ID" value="CAI9286060.1"/>
    <property type="molecule type" value="Genomic_DNA"/>
</dbReference>
<keyword evidence="3" id="KW-1185">Reference proteome</keyword>
<reference evidence="2" key="1">
    <citation type="submission" date="2023-04" db="EMBL/GenBank/DDBJ databases">
        <authorList>
            <person name="Vijverberg K."/>
            <person name="Xiong W."/>
            <person name="Schranz E."/>
        </authorList>
    </citation>
    <scope>NUCLEOTIDE SEQUENCE</scope>
</reference>
<proteinExistence type="predicted"/>
<accession>A0AA36E9H0</accession>